<gene>
    <name evidence="1" type="ORF">dnl_39100</name>
</gene>
<protein>
    <submittedName>
        <fullName evidence="1">Uncharacterized protein</fullName>
    </submittedName>
</protein>
<dbReference type="EMBL" id="CP061799">
    <property type="protein sequence ID" value="QTA81572.1"/>
    <property type="molecule type" value="Genomic_DNA"/>
</dbReference>
<sequence>MDDLEINALFEQVCDNSKDQPEAVKHIFSVLLSSTLAFRDRIQKEKDIIVTVEDVTTALDWLFEFMQSQKMPDTNNSTQISLFNCWLGELNKFI</sequence>
<accession>A0A975BA97</accession>
<dbReference type="KEGG" id="dli:dnl_39100"/>
<evidence type="ECO:0000313" key="2">
    <source>
        <dbReference type="Proteomes" id="UP000663720"/>
    </source>
</evidence>
<organism evidence="1 2">
    <name type="scientific">Desulfonema limicola</name>
    <dbReference type="NCBI Taxonomy" id="45656"/>
    <lineage>
        <taxon>Bacteria</taxon>
        <taxon>Pseudomonadati</taxon>
        <taxon>Thermodesulfobacteriota</taxon>
        <taxon>Desulfobacteria</taxon>
        <taxon>Desulfobacterales</taxon>
        <taxon>Desulfococcaceae</taxon>
        <taxon>Desulfonema</taxon>
    </lineage>
</organism>
<reference evidence="1" key="1">
    <citation type="journal article" date="2021" name="Microb. Physiol.">
        <title>Proteogenomic Insights into the Physiology of Marine, Sulfate-Reducing, Filamentous Desulfonema limicola and Desulfonema magnum.</title>
        <authorList>
            <person name="Schnaars V."/>
            <person name="Wohlbrand L."/>
            <person name="Scheve S."/>
            <person name="Hinrichs C."/>
            <person name="Reinhardt R."/>
            <person name="Rabus R."/>
        </authorList>
    </citation>
    <scope>NUCLEOTIDE SEQUENCE</scope>
    <source>
        <strain evidence="1">5ac10</strain>
    </source>
</reference>
<dbReference type="RefSeq" id="WP_207687593.1">
    <property type="nucleotide sequence ID" value="NZ_CP061799.1"/>
</dbReference>
<keyword evidence="2" id="KW-1185">Reference proteome</keyword>
<evidence type="ECO:0000313" key="1">
    <source>
        <dbReference type="EMBL" id="QTA81572.1"/>
    </source>
</evidence>
<proteinExistence type="predicted"/>
<name>A0A975BA97_9BACT</name>
<dbReference type="AlphaFoldDB" id="A0A975BA97"/>
<dbReference type="Proteomes" id="UP000663720">
    <property type="component" value="Chromosome"/>
</dbReference>